<keyword evidence="5" id="KW-0819">tRNA processing</keyword>
<sequence length="137" mass="15656">MTINYNLDDVESVAKKILEQATSKTILFEGDMGVGKTTLIKTLVKLLGSNDIVSSPTFSLVNEYVTDEESIYHFDLYRVEDEDELYDFGIETYIYSDQYVFVEWPSLLKPLLQDDYTIVNITLSENTARALTLKNFG</sequence>
<keyword evidence="6" id="KW-0479">Metal-binding</keyword>
<comment type="similarity">
    <text evidence="2">Belongs to the TsaE family.</text>
</comment>
<dbReference type="PANTHER" id="PTHR33540">
    <property type="entry name" value="TRNA THREONYLCARBAMOYLADENOSINE BIOSYNTHESIS PROTEIN TSAE"/>
    <property type="match status" value="1"/>
</dbReference>
<accession>A0A327R925</accession>
<dbReference type="AlphaFoldDB" id="A0A327R925"/>
<evidence type="ECO:0000256" key="6">
    <source>
        <dbReference type="ARBA" id="ARBA00022723"/>
    </source>
</evidence>
<keyword evidence="4" id="KW-0963">Cytoplasm</keyword>
<dbReference type="SUPFAM" id="SSF52540">
    <property type="entry name" value="P-loop containing nucleoside triphosphate hydrolases"/>
    <property type="match status" value="1"/>
</dbReference>
<dbReference type="GO" id="GO:0046872">
    <property type="term" value="F:metal ion binding"/>
    <property type="evidence" value="ECO:0007669"/>
    <property type="project" value="UniProtKB-KW"/>
</dbReference>
<name>A0A327R925_9FLAO</name>
<keyword evidence="8" id="KW-0067">ATP-binding</keyword>
<evidence type="ECO:0000256" key="5">
    <source>
        <dbReference type="ARBA" id="ARBA00022694"/>
    </source>
</evidence>
<dbReference type="NCBIfam" id="TIGR00150">
    <property type="entry name" value="T6A_YjeE"/>
    <property type="match status" value="1"/>
</dbReference>
<reference evidence="11 12" key="1">
    <citation type="submission" date="2018-06" db="EMBL/GenBank/DDBJ databases">
        <title>Genomic Encyclopedia of Archaeal and Bacterial Type Strains, Phase II (KMG-II): from individual species to whole genera.</title>
        <authorList>
            <person name="Goeker M."/>
        </authorList>
    </citation>
    <scope>NUCLEOTIDE SEQUENCE [LARGE SCALE GENOMIC DNA]</scope>
    <source>
        <strain evidence="11 12">DSM 24464</strain>
    </source>
</reference>
<dbReference type="GO" id="GO:0005524">
    <property type="term" value="F:ATP binding"/>
    <property type="evidence" value="ECO:0007669"/>
    <property type="project" value="UniProtKB-KW"/>
</dbReference>
<dbReference type="GO" id="GO:0002949">
    <property type="term" value="P:tRNA threonylcarbamoyladenosine modification"/>
    <property type="evidence" value="ECO:0007669"/>
    <property type="project" value="InterPro"/>
</dbReference>
<gene>
    <name evidence="11" type="ORF">LY08_02483</name>
</gene>
<evidence type="ECO:0000256" key="9">
    <source>
        <dbReference type="ARBA" id="ARBA00022842"/>
    </source>
</evidence>
<dbReference type="PANTHER" id="PTHR33540:SF2">
    <property type="entry name" value="TRNA THREONYLCARBAMOYLADENOSINE BIOSYNTHESIS PROTEIN TSAE"/>
    <property type="match status" value="1"/>
</dbReference>
<evidence type="ECO:0000256" key="2">
    <source>
        <dbReference type="ARBA" id="ARBA00007599"/>
    </source>
</evidence>
<evidence type="ECO:0000256" key="8">
    <source>
        <dbReference type="ARBA" id="ARBA00022840"/>
    </source>
</evidence>
<dbReference type="EMBL" id="QLLO01000010">
    <property type="protein sequence ID" value="RAJ11983.1"/>
    <property type="molecule type" value="Genomic_DNA"/>
</dbReference>
<evidence type="ECO:0000256" key="7">
    <source>
        <dbReference type="ARBA" id="ARBA00022741"/>
    </source>
</evidence>
<evidence type="ECO:0000313" key="12">
    <source>
        <dbReference type="Proteomes" id="UP000248703"/>
    </source>
</evidence>
<dbReference type="InterPro" id="IPR027417">
    <property type="entry name" value="P-loop_NTPase"/>
</dbReference>
<organism evidence="11 12">
    <name type="scientific">Olleya aquimaris</name>
    <dbReference type="NCBI Taxonomy" id="639310"/>
    <lineage>
        <taxon>Bacteria</taxon>
        <taxon>Pseudomonadati</taxon>
        <taxon>Bacteroidota</taxon>
        <taxon>Flavobacteriia</taxon>
        <taxon>Flavobacteriales</taxon>
        <taxon>Flavobacteriaceae</taxon>
    </lineage>
</organism>
<dbReference type="InterPro" id="IPR003442">
    <property type="entry name" value="T6A_TsaE"/>
</dbReference>
<keyword evidence="12" id="KW-1185">Reference proteome</keyword>
<dbReference type="RefSeq" id="WP_111660748.1">
    <property type="nucleotide sequence ID" value="NZ_QLLO01000010.1"/>
</dbReference>
<evidence type="ECO:0000256" key="10">
    <source>
        <dbReference type="ARBA" id="ARBA00032441"/>
    </source>
</evidence>
<dbReference type="Gene3D" id="3.40.50.300">
    <property type="entry name" value="P-loop containing nucleotide triphosphate hydrolases"/>
    <property type="match status" value="1"/>
</dbReference>
<evidence type="ECO:0000313" key="11">
    <source>
        <dbReference type="EMBL" id="RAJ11983.1"/>
    </source>
</evidence>
<dbReference type="Pfam" id="PF02367">
    <property type="entry name" value="TsaE"/>
    <property type="match status" value="1"/>
</dbReference>
<keyword evidence="9" id="KW-0460">Magnesium</keyword>
<dbReference type="GO" id="GO:0005737">
    <property type="term" value="C:cytoplasm"/>
    <property type="evidence" value="ECO:0007669"/>
    <property type="project" value="UniProtKB-SubCell"/>
</dbReference>
<comment type="subcellular location">
    <subcellularLocation>
        <location evidence="1">Cytoplasm</location>
    </subcellularLocation>
</comment>
<proteinExistence type="inferred from homology"/>
<keyword evidence="7" id="KW-0547">Nucleotide-binding</keyword>
<dbReference type="OrthoDB" id="9815896at2"/>
<evidence type="ECO:0000256" key="4">
    <source>
        <dbReference type="ARBA" id="ARBA00022490"/>
    </source>
</evidence>
<protein>
    <recommendedName>
        <fullName evidence="3">tRNA threonylcarbamoyladenosine biosynthesis protein TsaE</fullName>
    </recommendedName>
    <alternativeName>
        <fullName evidence="10">t(6)A37 threonylcarbamoyladenosine biosynthesis protein TsaE</fullName>
    </alternativeName>
</protein>
<dbReference type="Proteomes" id="UP000248703">
    <property type="component" value="Unassembled WGS sequence"/>
</dbReference>
<evidence type="ECO:0000256" key="3">
    <source>
        <dbReference type="ARBA" id="ARBA00019010"/>
    </source>
</evidence>
<evidence type="ECO:0000256" key="1">
    <source>
        <dbReference type="ARBA" id="ARBA00004496"/>
    </source>
</evidence>
<comment type="caution">
    <text evidence="11">The sequence shown here is derived from an EMBL/GenBank/DDBJ whole genome shotgun (WGS) entry which is preliminary data.</text>
</comment>